<comment type="similarity">
    <text evidence="2">Belongs to the nitroreductase family.</text>
</comment>
<evidence type="ECO:0000256" key="4">
    <source>
        <dbReference type="ARBA" id="ARBA00022643"/>
    </source>
</evidence>
<evidence type="ECO:0000313" key="7">
    <source>
        <dbReference type="EMBL" id="XBH06716.1"/>
    </source>
</evidence>
<evidence type="ECO:0000256" key="2">
    <source>
        <dbReference type="ARBA" id="ARBA00007118"/>
    </source>
</evidence>
<name>A0AAU7CNJ5_9BACT</name>
<sequence>MDIETGPLVLEVIARRRTVRRFDPARPLADDLVRQILHAATLAPSDGNLQPWRFLVVRSESNRRKLRGCAFQHPRVAEAPVVVIVLGYHHPHRSHLDAMLARQLALGAITLAEQAEMRARTARAMDRRDDLPHWATRSTMLAVATLLMAAESLGVGSALMEAFEADKLRDAFGIPDDHTVCGLVALGYAAREESFPGRFELPEVCFEEHFGQPWTIDEP</sequence>
<evidence type="ECO:0000259" key="6">
    <source>
        <dbReference type="Pfam" id="PF00881"/>
    </source>
</evidence>
<feature type="domain" description="Nitroreductase" evidence="6">
    <location>
        <begin position="13"/>
        <end position="188"/>
    </location>
</feature>
<dbReference type="SUPFAM" id="SSF55469">
    <property type="entry name" value="FMN-dependent nitroreductase-like"/>
    <property type="match status" value="1"/>
</dbReference>
<dbReference type="InterPro" id="IPR000415">
    <property type="entry name" value="Nitroreductase-like"/>
</dbReference>
<protein>
    <submittedName>
        <fullName evidence="7">Nitroreductase family protein</fullName>
    </submittedName>
</protein>
<dbReference type="PANTHER" id="PTHR43673:SF2">
    <property type="entry name" value="NITROREDUCTASE"/>
    <property type="match status" value="1"/>
</dbReference>
<dbReference type="PANTHER" id="PTHR43673">
    <property type="entry name" value="NAD(P)H NITROREDUCTASE YDGI-RELATED"/>
    <property type="match status" value="1"/>
</dbReference>
<organism evidence="7">
    <name type="scientific">Singulisphaera sp. Ch08</name>
    <dbReference type="NCBI Taxonomy" id="3120278"/>
    <lineage>
        <taxon>Bacteria</taxon>
        <taxon>Pseudomonadati</taxon>
        <taxon>Planctomycetota</taxon>
        <taxon>Planctomycetia</taxon>
        <taxon>Isosphaerales</taxon>
        <taxon>Isosphaeraceae</taxon>
        <taxon>Singulisphaera</taxon>
    </lineage>
</organism>
<evidence type="ECO:0000256" key="3">
    <source>
        <dbReference type="ARBA" id="ARBA00022630"/>
    </source>
</evidence>
<accession>A0AAU7CNJ5</accession>
<keyword evidence="3" id="KW-0285">Flavoprotein</keyword>
<keyword evidence="4" id="KW-0288">FMN</keyword>
<dbReference type="InterPro" id="IPR029479">
    <property type="entry name" value="Nitroreductase"/>
</dbReference>
<comment type="cofactor">
    <cofactor evidence="1">
        <name>FMN</name>
        <dbReference type="ChEBI" id="CHEBI:58210"/>
    </cofactor>
</comment>
<evidence type="ECO:0000256" key="5">
    <source>
        <dbReference type="ARBA" id="ARBA00023002"/>
    </source>
</evidence>
<dbReference type="Gene3D" id="3.40.109.10">
    <property type="entry name" value="NADH Oxidase"/>
    <property type="match status" value="1"/>
</dbReference>
<dbReference type="EMBL" id="CP155447">
    <property type="protein sequence ID" value="XBH06716.1"/>
    <property type="molecule type" value="Genomic_DNA"/>
</dbReference>
<dbReference type="GO" id="GO:0016491">
    <property type="term" value="F:oxidoreductase activity"/>
    <property type="evidence" value="ECO:0007669"/>
    <property type="project" value="UniProtKB-KW"/>
</dbReference>
<evidence type="ECO:0000256" key="1">
    <source>
        <dbReference type="ARBA" id="ARBA00001917"/>
    </source>
</evidence>
<gene>
    <name evidence="7" type="ORF">V5E97_11945</name>
</gene>
<dbReference type="RefSeq" id="WP_406699565.1">
    <property type="nucleotide sequence ID" value="NZ_CP155447.1"/>
</dbReference>
<proteinExistence type="inferred from homology"/>
<reference evidence="7" key="1">
    <citation type="submission" date="2024-05" db="EMBL/GenBank/DDBJ databases">
        <title>Planctomycetes of the genus Singulisphaera possess chitinolytic capabilities.</title>
        <authorList>
            <person name="Ivanova A."/>
        </authorList>
    </citation>
    <scope>NUCLEOTIDE SEQUENCE</scope>
    <source>
        <strain evidence="7">Ch08T</strain>
    </source>
</reference>
<dbReference type="Pfam" id="PF00881">
    <property type="entry name" value="Nitroreductase"/>
    <property type="match status" value="1"/>
</dbReference>
<keyword evidence="5" id="KW-0560">Oxidoreductase</keyword>
<dbReference type="AlphaFoldDB" id="A0AAU7CNJ5"/>